<dbReference type="InterPro" id="IPR036941">
    <property type="entry name" value="Rcpt_L-dom_sf"/>
</dbReference>
<accession>A0A6A6S5C0</accession>
<dbReference type="AlphaFoldDB" id="A0A6A6S5C0"/>
<evidence type="ECO:0000256" key="4">
    <source>
        <dbReference type="ARBA" id="ARBA00022729"/>
    </source>
</evidence>
<evidence type="ECO:0000313" key="7">
    <source>
        <dbReference type="EMBL" id="KAF2642271.1"/>
    </source>
</evidence>
<evidence type="ECO:0000256" key="3">
    <source>
        <dbReference type="ARBA" id="ARBA00022525"/>
    </source>
</evidence>
<dbReference type="SUPFAM" id="SSF52058">
    <property type="entry name" value="L domain-like"/>
    <property type="match status" value="1"/>
</dbReference>
<dbReference type="GO" id="GO:0031505">
    <property type="term" value="P:fungal-type cell wall organization"/>
    <property type="evidence" value="ECO:0007669"/>
    <property type="project" value="TreeGrafter"/>
</dbReference>
<keyword evidence="3" id="KW-0964">Secreted</keyword>
<dbReference type="Proteomes" id="UP000799753">
    <property type="component" value="Unassembled WGS sequence"/>
</dbReference>
<reference evidence="7" key="1">
    <citation type="journal article" date="2020" name="Stud. Mycol.">
        <title>101 Dothideomycetes genomes: a test case for predicting lifestyles and emergence of pathogens.</title>
        <authorList>
            <person name="Haridas S."/>
            <person name="Albert R."/>
            <person name="Binder M."/>
            <person name="Bloem J."/>
            <person name="Labutti K."/>
            <person name="Salamov A."/>
            <person name="Andreopoulos B."/>
            <person name="Baker S."/>
            <person name="Barry K."/>
            <person name="Bills G."/>
            <person name="Bluhm B."/>
            <person name="Cannon C."/>
            <person name="Castanera R."/>
            <person name="Culley D."/>
            <person name="Daum C."/>
            <person name="Ezra D."/>
            <person name="Gonzalez J."/>
            <person name="Henrissat B."/>
            <person name="Kuo A."/>
            <person name="Liang C."/>
            <person name="Lipzen A."/>
            <person name="Lutzoni F."/>
            <person name="Magnuson J."/>
            <person name="Mondo S."/>
            <person name="Nolan M."/>
            <person name="Ohm R."/>
            <person name="Pangilinan J."/>
            <person name="Park H.-J."/>
            <person name="Ramirez L."/>
            <person name="Alfaro M."/>
            <person name="Sun H."/>
            <person name="Tritt A."/>
            <person name="Yoshinaga Y."/>
            <person name="Zwiers L.-H."/>
            <person name="Turgeon B."/>
            <person name="Goodwin S."/>
            <person name="Spatafora J."/>
            <person name="Crous P."/>
            <person name="Grigoriev I."/>
        </authorList>
    </citation>
    <scope>NUCLEOTIDE SEQUENCE</scope>
    <source>
        <strain evidence="7">CBS 473.64</strain>
    </source>
</reference>
<protein>
    <recommendedName>
        <fullName evidence="9">GPI-anchored cell wall organization protein Ecm33</fullName>
    </recommendedName>
</protein>
<evidence type="ECO:0000256" key="2">
    <source>
        <dbReference type="ARBA" id="ARBA00022512"/>
    </source>
</evidence>
<evidence type="ECO:0000256" key="6">
    <source>
        <dbReference type="SAM" id="SignalP"/>
    </source>
</evidence>
<evidence type="ECO:0000256" key="5">
    <source>
        <dbReference type="ARBA" id="ARBA00023180"/>
    </source>
</evidence>
<evidence type="ECO:0000256" key="1">
    <source>
        <dbReference type="ARBA" id="ARBA00004191"/>
    </source>
</evidence>
<dbReference type="Pfam" id="PF12454">
    <property type="entry name" value="Ecm33"/>
    <property type="match status" value="1"/>
</dbReference>
<dbReference type="Gene3D" id="3.80.20.20">
    <property type="entry name" value="Receptor L-domain"/>
    <property type="match status" value="1"/>
</dbReference>
<evidence type="ECO:0000313" key="8">
    <source>
        <dbReference type="Proteomes" id="UP000799753"/>
    </source>
</evidence>
<proteinExistence type="predicted"/>
<keyword evidence="5" id="KW-0325">Glycoprotein</keyword>
<dbReference type="GO" id="GO:0009277">
    <property type="term" value="C:fungal-type cell wall"/>
    <property type="evidence" value="ECO:0007669"/>
    <property type="project" value="TreeGrafter"/>
</dbReference>
<gene>
    <name evidence="7" type="ORF">P280DRAFT_262157</name>
</gene>
<dbReference type="EMBL" id="MU006781">
    <property type="protein sequence ID" value="KAF2642271.1"/>
    <property type="molecule type" value="Genomic_DNA"/>
</dbReference>
<organism evidence="7 8">
    <name type="scientific">Massarina eburnea CBS 473.64</name>
    <dbReference type="NCBI Taxonomy" id="1395130"/>
    <lineage>
        <taxon>Eukaryota</taxon>
        <taxon>Fungi</taxon>
        <taxon>Dikarya</taxon>
        <taxon>Ascomycota</taxon>
        <taxon>Pezizomycotina</taxon>
        <taxon>Dothideomycetes</taxon>
        <taxon>Pleosporomycetidae</taxon>
        <taxon>Pleosporales</taxon>
        <taxon>Massarineae</taxon>
        <taxon>Massarinaceae</taxon>
        <taxon>Massarina</taxon>
    </lineage>
</organism>
<dbReference type="OrthoDB" id="536881at2759"/>
<evidence type="ECO:0008006" key="9">
    <source>
        <dbReference type="Google" id="ProtNLM"/>
    </source>
</evidence>
<name>A0A6A6S5C0_9PLEO</name>
<feature type="chain" id="PRO_5025682466" description="GPI-anchored cell wall organization protein Ecm33" evidence="6">
    <location>
        <begin position="20"/>
        <end position="302"/>
    </location>
</feature>
<feature type="signal peptide" evidence="6">
    <location>
        <begin position="1"/>
        <end position="19"/>
    </location>
</feature>
<keyword evidence="2" id="KW-0134">Cell wall</keyword>
<keyword evidence="8" id="KW-1185">Reference proteome</keyword>
<sequence>MTVLRFALPALAAAGSAYAASCSTSATATISNSGDASAIASCSTYSGSIAVATGMSDDLMLGSLKEISGDLIIEKNSNIKRVQADSLETITGEFRLNDDSQLAGLQFAKLNKVKSLTLTGLASLRELTFGSEVTECEKLDIENTQLQNLNGINLKKASSIIIANNPAINNISMQLTNLTGALDLSYNNADVMVQFPLLEAAQNISVRAVGNLSLPSLSTVDPGSFGIFSSKMESFYAPNLTTVAQALTIVDNNKMKNLSFVSLTDVKGSFLIENNTALSVLTDLPKLKNVGAALDISGNLTE</sequence>
<keyword evidence="4 6" id="KW-0732">Signal</keyword>
<comment type="subcellular location">
    <subcellularLocation>
        <location evidence="1">Secreted</location>
        <location evidence="1">Cell wall</location>
    </subcellularLocation>
</comment>
<dbReference type="InterPro" id="IPR051648">
    <property type="entry name" value="CWI-Assembly_Regulator"/>
</dbReference>
<dbReference type="GO" id="GO:0009986">
    <property type="term" value="C:cell surface"/>
    <property type="evidence" value="ECO:0007669"/>
    <property type="project" value="TreeGrafter"/>
</dbReference>
<dbReference type="GO" id="GO:0005886">
    <property type="term" value="C:plasma membrane"/>
    <property type="evidence" value="ECO:0007669"/>
    <property type="project" value="TreeGrafter"/>
</dbReference>
<dbReference type="PANTHER" id="PTHR31018:SF3">
    <property type="entry name" value="RECEPTOR PROTEIN-TYROSINE KINASE"/>
    <property type="match status" value="1"/>
</dbReference>
<dbReference type="PANTHER" id="PTHR31018">
    <property type="entry name" value="SPORULATION-SPECIFIC PROTEIN-RELATED"/>
    <property type="match status" value="1"/>
</dbReference>